<proteinExistence type="predicted"/>
<reference evidence="1" key="1">
    <citation type="journal article" date="2022" name="Int. J. Mol. Sci.">
        <title>Draft Genome of Tanacetum Coccineum: Genomic Comparison of Closely Related Tanacetum-Family Plants.</title>
        <authorList>
            <person name="Yamashiro T."/>
            <person name="Shiraishi A."/>
            <person name="Nakayama K."/>
            <person name="Satake H."/>
        </authorList>
    </citation>
    <scope>NUCLEOTIDE SEQUENCE</scope>
</reference>
<evidence type="ECO:0008006" key="3">
    <source>
        <dbReference type="Google" id="ProtNLM"/>
    </source>
</evidence>
<organism evidence="1 2">
    <name type="scientific">Tanacetum coccineum</name>
    <dbReference type="NCBI Taxonomy" id="301880"/>
    <lineage>
        <taxon>Eukaryota</taxon>
        <taxon>Viridiplantae</taxon>
        <taxon>Streptophyta</taxon>
        <taxon>Embryophyta</taxon>
        <taxon>Tracheophyta</taxon>
        <taxon>Spermatophyta</taxon>
        <taxon>Magnoliopsida</taxon>
        <taxon>eudicotyledons</taxon>
        <taxon>Gunneridae</taxon>
        <taxon>Pentapetalae</taxon>
        <taxon>asterids</taxon>
        <taxon>campanulids</taxon>
        <taxon>Asterales</taxon>
        <taxon>Asteraceae</taxon>
        <taxon>Asteroideae</taxon>
        <taxon>Anthemideae</taxon>
        <taxon>Anthemidinae</taxon>
        <taxon>Tanacetum</taxon>
    </lineage>
</organism>
<protein>
    <recommendedName>
        <fullName evidence="3">DNA-directed RNA polymerase</fullName>
    </recommendedName>
</protein>
<keyword evidence="2" id="KW-1185">Reference proteome</keyword>
<comment type="caution">
    <text evidence="1">The sequence shown here is derived from an EMBL/GenBank/DDBJ whole genome shotgun (WGS) entry which is preliminary data.</text>
</comment>
<dbReference type="Proteomes" id="UP001151760">
    <property type="component" value="Unassembled WGS sequence"/>
</dbReference>
<accession>A0ABQ4Y3P3</accession>
<reference evidence="1" key="2">
    <citation type="submission" date="2022-01" db="EMBL/GenBank/DDBJ databases">
        <authorList>
            <person name="Yamashiro T."/>
            <person name="Shiraishi A."/>
            <person name="Satake H."/>
            <person name="Nakayama K."/>
        </authorList>
    </citation>
    <scope>NUCLEOTIDE SEQUENCE</scope>
</reference>
<gene>
    <name evidence="1" type="ORF">Tco_0705095</name>
</gene>
<dbReference type="EMBL" id="BQNB010010066">
    <property type="protein sequence ID" value="GJS72254.1"/>
    <property type="molecule type" value="Genomic_DNA"/>
</dbReference>
<evidence type="ECO:0000313" key="2">
    <source>
        <dbReference type="Proteomes" id="UP001151760"/>
    </source>
</evidence>
<evidence type="ECO:0000313" key="1">
    <source>
        <dbReference type="EMBL" id="GJS72254.1"/>
    </source>
</evidence>
<name>A0ABQ4Y3P3_9ASTR</name>
<sequence>MTRHLCQRGNNKIDTHMIKVNKRARLIMHYSLDALPNAIARHLCDAMYAERRIVESRIFESRIVENLETHIVDHFVVEKVVMGMGYYYENFDHVIDRG</sequence>